<dbReference type="EMBL" id="QQBA01000004">
    <property type="protein sequence ID" value="RDI56474.1"/>
    <property type="molecule type" value="Genomic_DNA"/>
</dbReference>
<reference evidence="3" key="3">
    <citation type="submission" date="2019-07" db="EMBL/GenBank/DDBJ databases">
        <authorList>
            <person name="Whitman W."/>
            <person name="Huntemann M."/>
            <person name="Clum A."/>
            <person name="Pillay M."/>
            <person name="Palaniappan K."/>
            <person name="Varghese N."/>
            <person name="Mikhailova N."/>
            <person name="Stamatis D."/>
            <person name="Reddy T."/>
            <person name="Daum C."/>
            <person name="Shapiro N."/>
            <person name="Ivanova N."/>
            <person name="Kyrpides N."/>
            <person name="Woyke T."/>
        </authorList>
    </citation>
    <scope>NUCLEOTIDE SEQUENCE</scope>
    <source>
        <strain evidence="3">CGMCC 1.5380</strain>
    </source>
</reference>
<gene>
    <name evidence="2" type="ORF">DFR66_10436</name>
    <name evidence="3" type="ORF">IQ02_01029</name>
</gene>
<name>A0A562PX93_9FLAO</name>
<feature type="transmembrane region" description="Helical" evidence="1">
    <location>
        <begin position="95"/>
        <end position="115"/>
    </location>
</feature>
<keyword evidence="4" id="KW-1185">Reference proteome</keyword>
<evidence type="ECO:0000313" key="5">
    <source>
        <dbReference type="Proteomes" id="UP000321392"/>
    </source>
</evidence>
<evidence type="ECO:0000313" key="3">
    <source>
        <dbReference type="EMBL" id="TWI49044.1"/>
    </source>
</evidence>
<feature type="transmembrane region" description="Helical" evidence="1">
    <location>
        <begin position="150"/>
        <end position="167"/>
    </location>
</feature>
<dbReference type="RefSeq" id="WP_114753742.1">
    <property type="nucleotide sequence ID" value="NZ_QQBA01000004.1"/>
</dbReference>
<keyword evidence="1" id="KW-0812">Transmembrane</keyword>
<protein>
    <submittedName>
        <fullName evidence="3">Uncharacterized protein</fullName>
    </submittedName>
</protein>
<dbReference type="OrthoDB" id="1345503at2"/>
<sequence length="224" mass="26242">MKLTTEQIEYVTNYIKSLDIKWYELQVEFTDHMVTSMEEIWEKDPGLTFDQVKQNAANKFVGDSSFKSIQEERKRILQKEYNRSQRKMIAEFLKFPKIIGSILLGILAYQGSFFFEKPSKYLIVLFALLWLFAIPTIYNLTRNYNIEGKRFLAVSYYSLTVTCLLLFPNIGLNLTGVFQDEIQQNHLLIISLICFWVVGLLFCATGVYLDIKHIAKVKKQYQLN</sequence>
<accession>A0A562PX93</accession>
<keyword evidence="1" id="KW-0472">Membrane</keyword>
<dbReference type="Proteomes" id="UP000254518">
    <property type="component" value="Unassembled WGS sequence"/>
</dbReference>
<evidence type="ECO:0000313" key="4">
    <source>
        <dbReference type="Proteomes" id="UP000254518"/>
    </source>
</evidence>
<feature type="transmembrane region" description="Helical" evidence="1">
    <location>
        <begin position="187"/>
        <end position="209"/>
    </location>
</feature>
<evidence type="ECO:0000313" key="2">
    <source>
        <dbReference type="EMBL" id="RDI56474.1"/>
    </source>
</evidence>
<dbReference type="AlphaFoldDB" id="A0A562PX93"/>
<proteinExistence type="predicted"/>
<comment type="caution">
    <text evidence="3">The sequence shown here is derived from an EMBL/GenBank/DDBJ whole genome shotgun (WGS) entry which is preliminary data.</text>
</comment>
<dbReference type="EMBL" id="VLKX01000004">
    <property type="protein sequence ID" value="TWI49044.1"/>
    <property type="molecule type" value="Genomic_DNA"/>
</dbReference>
<organism evidence="3 5">
    <name type="scientific">Flavobacterium glaciei</name>
    <dbReference type="NCBI Taxonomy" id="386300"/>
    <lineage>
        <taxon>Bacteria</taxon>
        <taxon>Pseudomonadati</taxon>
        <taxon>Bacteroidota</taxon>
        <taxon>Flavobacteriia</taxon>
        <taxon>Flavobacteriales</taxon>
        <taxon>Flavobacteriaceae</taxon>
        <taxon>Flavobacterium</taxon>
    </lineage>
</organism>
<dbReference type="Proteomes" id="UP000321392">
    <property type="component" value="Unassembled WGS sequence"/>
</dbReference>
<evidence type="ECO:0000256" key="1">
    <source>
        <dbReference type="SAM" id="Phobius"/>
    </source>
</evidence>
<reference evidence="2 4" key="2">
    <citation type="submission" date="2018-07" db="EMBL/GenBank/DDBJ databases">
        <title>Genomic Encyclopedia of Type Strains, Phase IV (KMG-IV): sequencing the most valuable type-strain genomes for metagenomic binning, comparative biology and taxonomic classification.</title>
        <authorList>
            <person name="Goeker M."/>
        </authorList>
    </citation>
    <scope>NUCLEOTIDE SEQUENCE [LARGE SCALE GENOMIC DNA]</scope>
    <source>
        <strain evidence="2 4">DSM 19728</strain>
    </source>
</reference>
<reference evidence="3 5" key="1">
    <citation type="journal article" date="2015" name="Stand. Genomic Sci.">
        <title>Genomic Encyclopedia of Bacterial and Archaeal Type Strains, Phase III: the genomes of soil and plant-associated and newly described type strains.</title>
        <authorList>
            <person name="Whitman W.B."/>
            <person name="Woyke T."/>
            <person name="Klenk H.P."/>
            <person name="Zhou Y."/>
            <person name="Lilburn T.G."/>
            <person name="Beck B.J."/>
            <person name="De Vos P."/>
            <person name="Vandamme P."/>
            <person name="Eisen J.A."/>
            <person name="Garrity G."/>
            <person name="Hugenholtz P."/>
            <person name="Kyrpides N.C."/>
        </authorList>
    </citation>
    <scope>NUCLEOTIDE SEQUENCE [LARGE SCALE GENOMIC DNA]</scope>
    <source>
        <strain evidence="3 5">CGMCC 1.5380</strain>
    </source>
</reference>
<feature type="transmembrane region" description="Helical" evidence="1">
    <location>
        <begin position="121"/>
        <end position="138"/>
    </location>
</feature>
<keyword evidence="1" id="KW-1133">Transmembrane helix</keyword>